<organism evidence="1">
    <name type="scientific">Zea mays</name>
    <name type="common">Maize</name>
    <dbReference type="NCBI Taxonomy" id="4577"/>
    <lineage>
        <taxon>Eukaryota</taxon>
        <taxon>Viridiplantae</taxon>
        <taxon>Streptophyta</taxon>
        <taxon>Embryophyta</taxon>
        <taxon>Tracheophyta</taxon>
        <taxon>Spermatophyta</taxon>
        <taxon>Magnoliopsida</taxon>
        <taxon>Liliopsida</taxon>
        <taxon>Poales</taxon>
        <taxon>Poaceae</taxon>
        <taxon>PACMAD clade</taxon>
        <taxon>Panicoideae</taxon>
        <taxon>Andropogonodae</taxon>
        <taxon>Andropogoneae</taxon>
        <taxon>Tripsacinae</taxon>
        <taxon>Zea</taxon>
    </lineage>
</organism>
<sequence>MKVIGAKKAGDEQTATVPQVHEHMHISAALPAPQAFHDYAGPVAAEAGMLAIVPQGDEIFDGILNSLPEIPVANVRYSDFFDPFGDSMDMANPLSSSNNPSVNLATHFHDERIGSCSFPYPKSGPQM</sequence>
<gene>
    <name evidence="1" type="ORF">ZEAMMB73_Zm00001d011712</name>
</gene>
<protein>
    <submittedName>
        <fullName evidence="1">Putative B3 DNA binding domain family protein</fullName>
    </submittedName>
</protein>
<dbReference type="EMBL" id="CM000784">
    <property type="protein sequence ID" value="AQK97814.1"/>
    <property type="molecule type" value="Genomic_DNA"/>
</dbReference>
<dbReference type="AlphaFoldDB" id="A0A1D6G385"/>
<reference evidence="1" key="1">
    <citation type="submission" date="2015-12" db="EMBL/GenBank/DDBJ databases">
        <title>Update maize B73 reference genome by single molecule sequencing technologies.</title>
        <authorList>
            <consortium name="Maize Genome Sequencing Project"/>
            <person name="Ware D."/>
        </authorList>
    </citation>
    <scope>NUCLEOTIDE SEQUENCE</scope>
    <source>
        <tissue evidence="1">Seedling</tissue>
    </source>
</reference>
<dbReference type="ExpressionAtlas" id="A0A1D6G385">
    <property type="expression patterns" value="baseline"/>
</dbReference>
<evidence type="ECO:0000313" key="1">
    <source>
        <dbReference type="EMBL" id="AQK97814.1"/>
    </source>
</evidence>
<accession>A0A1D6G385</accession>
<name>A0A1D6G385_MAIZE</name>
<proteinExistence type="predicted"/>